<proteinExistence type="inferred from homology"/>
<dbReference type="Gene3D" id="3.90.550.10">
    <property type="entry name" value="Spore Coat Polysaccharide Biosynthesis Protein SpsA, Chain A"/>
    <property type="match status" value="1"/>
</dbReference>
<feature type="active site" description="Nucleophile" evidence="3">
    <location>
        <position position="286"/>
    </location>
</feature>
<dbReference type="Proteomes" id="UP001201163">
    <property type="component" value="Unassembled WGS sequence"/>
</dbReference>
<keyword evidence="6" id="KW-1185">Reference proteome</keyword>
<evidence type="ECO:0000256" key="4">
    <source>
        <dbReference type="SAM" id="Phobius"/>
    </source>
</evidence>
<dbReference type="GO" id="GO:0000032">
    <property type="term" value="P:cell wall mannoprotein biosynthetic process"/>
    <property type="evidence" value="ECO:0007669"/>
    <property type="project" value="TreeGrafter"/>
</dbReference>
<dbReference type="PANTHER" id="PTHR31121">
    <property type="entry name" value="ALPHA-1,2 MANNOSYLTRANSFERASE KTR1"/>
    <property type="match status" value="1"/>
</dbReference>
<dbReference type="GO" id="GO:0006487">
    <property type="term" value="P:protein N-linked glycosylation"/>
    <property type="evidence" value="ECO:0007669"/>
    <property type="project" value="TreeGrafter"/>
</dbReference>
<accession>A0AAD4Q5N5</accession>
<protein>
    <submittedName>
        <fullName evidence="5">Glycosyltransferase family 15 protein</fullName>
    </submittedName>
</protein>
<keyword evidence="2" id="KW-0808">Transferase</keyword>
<dbReference type="GO" id="GO:0005794">
    <property type="term" value="C:Golgi apparatus"/>
    <property type="evidence" value="ECO:0007669"/>
    <property type="project" value="TreeGrafter"/>
</dbReference>
<evidence type="ECO:0000256" key="3">
    <source>
        <dbReference type="PIRSR" id="PIRSR018153-1"/>
    </source>
</evidence>
<sequence>MTPAMRLSRPLTIYATIVLCLSIALLTLHTYSPMASIPTLSSHTGGGGIPPSYYNNDGLDVPDANDEEHVPDVVLRANATLLMLARNSEINAAVLTVKELEDQFNHKYRYPWVFLNEQFFTEEFKQRVSILTSGPVYFEKIPDEHWYQPNSINEAVAEEERRKMEDDGVIYGGSVSYRNMCRYNSGFFYRHPLLQNFKYYWRVEPGATFHCDVNFDPFVFMQENNKVYGFTITLYEFPRTIESLWSTVRDFTTEHPEFVSPNSAMDFISDDEGESYNLCHFWSNFEIADMDFWRGPAYTAFFDYLESRGGFYYERWGDAPVHSIAAALFGGTDRIHFFNEIGYEHPPFTHCPSSSELWRLGRCTCDLANNVDYNEHSCFWRWGRMSGQ</sequence>
<dbReference type="InterPro" id="IPR029044">
    <property type="entry name" value="Nucleotide-diphossugar_trans"/>
</dbReference>
<evidence type="ECO:0000256" key="2">
    <source>
        <dbReference type="ARBA" id="ARBA00022679"/>
    </source>
</evidence>
<evidence type="ECO:0000313" key="6">
    <source>
        <dbReference type="Proteomes" id="UP001201163"/>
    </source>
</evidence>
<feature type="transmembrane region" description="Helical" evidence="4">
    <location>
        <begin position="12"/>
        <end position="31"/>
    </location>
</feature>
<dbReference type="Pfam" id="PF01793">
    <property type="entry name" value="Glyco_transf_15"/>
    <property type="match status" value="1"/>
</dbReference>
<organism evidence="5 6">
    <name type="scientific">Lactarius akahatsu</name>
    <dbReference type="NCBI Taxonomy" id="416441"/>
    <lineage>
        <taxon>Eukaryota</taxon>
        <taxon>Fungi</taxon>
        <taxon>Dikarya</taxon>
        <taxon>Basidiomycota</taxon>
        <taxon>Agaricomycotina</taxon>
        <taxon>Agaricomycetes</taxon>
        <taxon>Russulales</taxon>
        <taxon>Russulaceae</taxon>
        <taxon>Lactarius</taxon>
    </lineage>
</organism>
<dbReference type="GO" id="GO:0016020">
    <property type="term" value="C:membrane"/>
    <property type="evidence" value="ECO:0007669"/>
    <property type="project" value="InterPro"/>
</dbReference>
<comment type="similarity">
    <text evidence="1">Belongs to the glycosyltransferase 15 family.</text>
</comment>
<dbReference type="PIRSF" id="PIRSF018153">
    <property type="entry name" value="Glyco_trans_15"/>
    <property type="match status" value="1"/>
</dbReference>
<keyword evidence="4" id="KW-0472">Membrane</keyword>
<dbReference type="EMBL" id="JAKELL010000145">
    <property type="protein sequence ID" value="KAH8980102.1"/>
    <property type="molecule type" value="Genomic_DNA"/>
</dbReference>
<comment type="caution">
    <text evidence="5">The sequence shown here is derived from an EMBL/GenBank/DDBJ whole genome shotgun (WGS) entry which is preliminary data.</text>
</comment>
<dbReference type="PANTHER" id="PTHR31121:SF6">
    <property type="entry name" value="ALPHA-1,2 MANNOSYLTRANSFERASE KTR1"/>
    <property type="match status" value="1"/>
</dbReference>
<keyword evidence="4" id="KW-1133">Transmembrane helix</keyword>
<evidence type="ECO:0000256" key="1">
    <source>
        <dbReference type="ARBA" id="ARBA00007677"/>
    </source>
</evidence>
<keyword evidence="4" id="KW-0812">Transmembrane</keyword>
<gene>
    <name evidence="5" type="ORF">EDB92DRAFT_303110</name>
</gene>
<dbReference type="InterPro" id="IPR002685">
    <property type="entry name" value="Glyco_trans_15"/>
</dbReference>
<dbReference type="SUPFAM" id="SSF53448">
    <property type="entry name" value="Nucleotide-diphospho-sugar transferases"/>
    <property type="match status" value="1"/>
</dbReference>
<evidence type="ECO:0000313" key="5">
    <source>
        <dbReference type="EMBL" id="KAH8980102.1"/>
    </source>
</evidence>
<reference evidence="5" key="1">
    <citation type="submission" date="2022-01" db="EMBL/GenBank/DDBJ databases">
        <title>Comparative genomics reveals a dynamic genome evolution in the ectomycorrhizal milk-cap (Lactarius) mushrooms.</title>
        <authorList>
            <consortium name="DOE Joint Genome Institute"/>
            <person name="Lebreton A."/>
            <person name="Tang N."/>
            <person name="Kuo A."/>
            <person name="LaButti K."/>
            <person name="Drula E."/>
            <person name="Barry K."/>
            <person name="Clum A."/>
            <person name="Lipzen A."/>
            <person name="Mousain D."/>
            <person name="Ng V."/>
            <person name="Wang R."/>
            <person name="Wang X."/>
            <person name="Dai Y."/>
            <person name="Henrissat B."/>
            <person name="Grigoriev I.V."/>
            <person name="Guerin-Laguette A."/>
            <person name="Yu F."/>
            <person name="Martin F.M."/>
        </authorList>
    </citation>
    <scope>NUCLEOTIDE SEQUENCE</scope>
    <source>
        <strain evidence="5">QP</strain>
    </source>
</reference>
<dbReference type="GO" id="GO:0000026">
    <property type="term" value="F:alpha-1,2-mannosyltransferase activity"/>
    <property type="evidence" value="ECO:0007669"/>
    <property type="project" value="TreeGrafter"/>
</dbReference>
<dbReference type="FunFam" id="3.90.550.10:FF:000051">
    <property type="entry name" value="Alpha-1,2-mannosyltransferase (Ktr4)"/>
    <property type="match status" value="1"/>
</dbReference>
<dbReference type="AlphaFoldDB" id="A0AAD4Q5N5"/>
<name>A0AAD4Q5N5_9AGAM</name>